<evidence type="ECO:0000256" key="3">
    <source>
        <dbReference type="ARBA" id="ARBA00023139"/>
    </source>
</evidence>
<name>A0ABS7ZTP6_9GAMM</name>
<dbReference type="PANTHER" id="PTHR38098">
    <property type="entry name" value="LPS-ASSEMBLY LIPOPROTEIN LPTE"/>
    <property type="match status" value="1"/>
</dbReference>
<accession>A0ABS7ZTP6</accession>
<keyword evidence="4 6" id="KW-0998">Cell outer membrane</keyword>
<evidence type="ECO:0000256" key="6">
    <source>
        <dbReference type="HAMAP-Rule" id="MF_01186"/>
    </source>
</evidence>
<keyword evidence="1 6" id="KW-0732">Signal</keyword>
<dbReference type="Pfam" id="PF04390">
    <property type="entry name" value="LptE"/>
    <property type="match status" value="1"/>
</dbReference>
<comment type="caution">
    <text evidence="7">The sequence shown here is derived from an EMBL/GenBank/DDBJ whole genome shotgun (WGS) entry which is preliminary data.</text>
</comment>
<comment type="subcellular location">
    <subcellularLocation>
        <location evidence="6">Cell outer membrane</location>
        <topology evidence="6">Lipid-anchor</topology>
    </subcellularLocation>
</comment>
<proteinExistence type="inferred from homology"/>
<keyword evidence="3 6" id="KW-0564">Palmitate</keyword>
<dbReference type="Proteomes" id="UP000714380">
    <property type="component" value="Unassembled WGS sequence"/>
</dbReference>
<evidence type="ECO:0000256" key="5">
    <source>
        <dbReference type="ARBA" id="ARBA00023288"/>
    </source>
</evidence>
<protein>
    <recommendedName>
        <fullName evidence="6">LPS-assembly lipoprotein LptE</fullName>
    </recommendedName>
</protein>
<keyword evidence="8" id="KW-1185">Reference proteome</keyword>
<dbReference type="InterPro" id="IPR007485">
    <property type="entry name" value="LPS_assembly_LptE"/>
</dbReference>
<dbReference type="PANTHER" id="PTHR38098:SF1">
    <property type="entry name" value="LPS-ASSEMBLY LIPOPROTEIN LPTE"/>
    <property type="match status" value="1"/>
</dbReference>
<evidence type="ECO:0000313" key="7">
    <source>
        <dbReference type="EMBL" id="MCA6065122.1"/>
    </source>
</evidence>
<keyword evidence="2 6" id="KW-0472">Membrane</keyword>
<dbReference type="RefSeq" id="WP_225676757.1">
    <property type="nucleotide sequence ID" value="NZ_JAEDAH010000099.1"/>
</dbReference>
<dbReference type="Gene3D" id="3.30.160.150">
    <property type="entry name" value="Lipoprotein like domain"/>
    <property type="match status" value="1"/>
</dbReference>
<comment type="function">
    <text evidence="6">Together with LptD, is involved in the assembly of lipopolysaccharide (LPS) at the surface of the outer membrane. Required for the proper assembly of LptD. Binds LPS and may serve as the LPS recognition site at the outer membrane.</text>
</comment>
<dbReference type="HAMAP" id="MF_01186">
    <property type="entry name" value="LPS_assembly_LptE"/>
    <property type="match status" value="1"/>
</dbReference>
<reference evidence="7 8" key="1">
    <citation type="submission" date="2020-12" db="EMBL/GenBank/DDBJ databases">
        <title>Novel Thalassolituus-related marine hydrocarbonoclastic bacteria mediated algae-derived hydrocarbons mineralization in twilight zone of the northern South China Sea.</title>
        <authorList>
            <person name="Dong C."/>
        </authorList>
    </citation>
    <scope>NUCLEOTIDE SEQUENCE [LARGE SCALE GENOMIC DNA]</scope>
    <source>
        <strain evidence="7 8">IMCC1826</strain>
    </source>
</reference>
<sequence length="173" mass="18976">MRHLIFVLSLTLITSCGWHLRGVMPLPDSYQVLNLQSQAGNSFNQQLTLQLEFNGATLTSTTEDAQAILSIDPVDIEKRTLSVSSTGQIAEYELNARLNARVISVADGNETALEFKARRRLTNDVDNVVGTASAEREQRADIEKELVRKLLRRLQALGNKPTSAASAQNGVAQ</sequence>
<evidence type="ECO:0000256" key="4">
    <source>
        <dbReference type="ARBA" id="ARBA00023237"/>
    </source>
</evidence>
<comment type="similarity">
    <text evidence="6">Belongs to the LptE lipoprotein family.</text>
</comment>
<dbReference type="EMBL" id="JAEDAH010000099">
    <property type="protein sequence ID" value="MCA6065122.1"/>
    <property type="molecule type" value="Genomic_DNA"/>
</dbReference>
<evidence type="ECO:0000313" key="8">
    <source>
        <dbReference type="Proteomes" id="UP000714380"/>
    </source>
</evidence>
<evidence type="ECO:0000256" key="1">
    <source>
        <dbReference type="ARBA" id="ARBA00022729"/>
    </source>
</evidence>
<comment type="subunit">
    <text evidence="6">Component of the lipopolysaccharide transport and assembly complex. Interacts with LptD.</text>
</comment>
<gene>
    <name evidence="6" type="primary">lptE</name>
    <name evidence="7" type="ORF">I9W95_16095</name>
</gene>
<keyword evidence="5 6" id="KW-0449">Lipoprotein</keyword>
<dbReference type="PROSITE" id="PS51257">
    <property type="entry name" value="PROKAR_LIPOPROTEIN"/>
    <property type="match status" value="1"/>
</dbReference>
<organism evidence="7 8">
    <name type="scientific">Thalassolituus marinus</name>
    <dbReference type="NCBI Taxonomy" id="671053"/>
    <lineage>
        <taxon>Bacteria</taxon>
        <taxon>Pseudomonadati</taxon>
        <taxon>Pseudomonadota</taxon>
        <taxon>Gammaproteobacteria</taxon>
        <taxon>Oceanospirillales</taxon>
        <taxon>Oceanospirillaceae</taxon>
        <taxon>Thalassolituus</taxon>
    </lineage>
</organism>
<evidence type="ECO:0000256" key="2">
    <source>
        <dbReference type="ARBA" id="ARBA00023136"/>
    </source>
</evidence>